<gene>
    <name evidence="2" type="ORF">P168DRAFT_172496</name>
</gene>
<keyword evidence="1" id="KW-1133">Transmembrane helix</keyword>
<reference evidence="2" key="1">
    <citation type="submission" date="2016-12" db="EMBL/GenBank/DDBJ databases">
        <title>The genomes of Aspergillus section Nigri reveals drivers in fungal speciation.</title>
        <authorList>
            <consortium name="DOE Joint Genome Institute"/>
            <person name="Vesth T.C."/>
            <person name="Nybo J."/>
            <person name="Theobald S."/>
            <person name="Brandl J."/>
            <person name="Frisvad J.C."/>
            <person name="Nielsen K.F."/>
            <person name="Lyhne E.K."/>
            <person name="Kogle M.E."/>
            <person name="Kuo A."/>
            <person name="Riley R."/>
            <person name="Clum A."/>
            <person name="Nolan M."/>
            <person name="Lipzen A."/>
            <person name="Salamov A."/>
            <person name="Henrissat B."/>
            <person name="Wiebenga A."/>
            <person name="De vries R.P."/>
            <person name="Grigoriev I.V."/>
            <person name="Mortensen U.H."/>
            <person name="Andersen M.R."/>
            <person name="Baker S.E."/>
        </authorList>
    </citation>
    <scope>NUCLEOTIDE SEQUENCE</scope>
    <source>
        <strain evidence="2">IBT 28561</strain>
    </source>
</reference>
<comment type="caution">
    <text evidence="2">The sequence shown here is derived from an EMBL/GenBank/DDBJ whole genome shotgun (WGS) entry which is preliminary data.</text>
</comment>
<evidence type="ECO:0000256" key="1">
    <source>
        <dbReference type="SAM" id="Phobius"/>
    </source>
</evidence>
<dbReference type="EMBL" id="MSFM01000007">
    <property type="protein sequence ID" value="PKY03968.1"/>
    <property type="molecule type" value="Genomic_DNA"/>
</dbReference>
<dbReference type="GeneID" id="36540424"/>
<dbReference type="Proteomes" id="UP000234254">
    <property type="component" value="Unassembled WGS sequence"/>
</dbReference>
<proteinExistence type="predicted"/>
<dbReference type="VEuPathDB" id="FungiDB:P168DRAFT_172496"/>
<sequence length="127" mass="14232">MTPKIDRLLGNPGIGRTKQFDHITGVDHFLPPPWRLEVSCEDCCGLLDLRYGVLPILFPRAAPCAAPCETGAGNDFHWLFFLFLFFSFPFGFDTPLSGCLVISPTFMLSYLRRTLSRASPQCSEETI</sequence>
<organism evidence="2 3">
    <name type="scientific">Aspergillus campestris (strain IBT 28561)</name>
    <dbReference type="NCBI Taxonomy" id="1392248"/>
    <lineage>
        <taxon>Eukaryota</taxon>
        <taxon>Fungi</taxon>
        <taxon>Dikarya</taxon>
        <taxon>Ascomycota</taxon>
        <taxon>Pezizomycotina</taxon>
        <taxon>Eurotiomycetes</taxon>
        <taxon>Eurotiomycetidae</taxon>
        <taxon>Eurotiales</taxon>
        <taxon>Aspergillaceae</taxon>
        <taxon>Aspergillus</taxon>
        <taxon>Aspergillus subgen. Circumdati</taxon>
    </lineage>
</organism>
<accession>A0A2I1D297</accession>
<name>A0A2I1D297_ASPC2</name>
<dbReference type="RefSeq" id="XP_024692562.1">
    <property type="nucleotide sequence ID" value="XM_024832901.1"/>
</dbReference>
<protein>
    <submittedName>
        <fullName evidence="2">Uncharacterized protein</fullName>
    </submittedName>
</protein>
<feature type="transmembrane region" description="Helical" evidence="1">
    <location>
        <begin position="78"/>
        <end position="111"/>
    </location>
</feature>
<dbReference type="AlphaFoldDB" id="A0A2I1D297"/>
<keyword evidence="1" id="KW-0472">Membrane</keyword>
<evidence type="ECO:0000313" key="3">
    <source>
        <dbReference type="Proteomes" id="UP000234254"/>
    </source>
</evidence>
<keyword evidence="1" id="KW-0812">Transmembrane</keyword>
<keyword evidence="3" id="KW-1185">Reference proteome</keyword>
<evidence type="ECO:0000313" key="2">
    <source>
        <dbReference type="EMBL" id="PKY03968.1"/>
    </source>
</evidence>